<evidence type="ECO:0000313" key="2">
    <source>
        <dbReference type="Proteomes" id="UP000255411"/>
    </source>
</evidence>
<accession>A0A345VIX3</accession>
<dbReference type="NCBIfam" id="NF047423">
    <property type="entry name" value="BOW99_gp33_fam"/>
    <property type="match status" value="1"/>
</dbReference>
<reference evidence="1 2" key="1">
    <citation type="submission" date="2017-07" db="EMBL/GenBank/DDBJ databases">
        <title>Streptococcus pluranimalium as cause of bovine abortion.</title>
        <authorList>
            <person name="Rodriguez Campos S."/>
            <person name="Gobeli Brawand S."/>
            <person name="Brodard I."/>
            <person name="Rychener L."/>
            <person name="Perreten V."/>
        </authorList>
    </citation>
    <scope>NUCLEOTIDE SEQUENCE [LARGE SCALE GENOMIC DNA]</scope>
    <source>
        <strain evidence="1 2">14A0014</strain>
    </source>
</reference>
<dbReference type="Proteomes" id="UP000255411">
    <property type="component" value="Chromosome"/>
</dbReference>
<proteinExistence type="predicted"/>
<protein>
    <submittedName>
        <fullName evidence="1">Uncharacterized protein</fullName>
    </submittedName>
</protein>
<dbReference type="InterPro" id="IPR059211">
    <property type="entry name" value="BOW99_gp33-like"/>
</dbReference>
<dbReference type="RefSeq" id="WP_425314808.1">
    <property type="nucleotide sequence ID" value="NZ_CP022601.1"/>
</dbReference>
<name>A0A345VIX3_9STRE</name>
<organism evidence="1 2">
    <name type="scientific">Streptococcus pluranimalium</name>
    <dbReference type="NCBI Taxonomy" id="82348"/>
    <lineage>
        <taxon>Bacteria</taxon>
        <taxon>Bacillati</taxon>
        <taxon>Bacillota</taxon>
        <taxon>Bacilli</taxon>
        <taxon>Lactobacillales</taxon>
        <taxon>Streptococcaceae</taxon>
        <taxon>Streptococcus</taxon>
    </lineage>
</organism>
<dbReference type="AlphaFoldDB" id="A0A345VIX3"/>
<dbReference type="EMBL" id="CP022601">
    <property type="protein sequence ID" value="AXJ12675.1"/>
    <property type="molecule type" value="Genomic_DNA"/>
</dbReference>
<sequence length="56" mass="6579">MVKEHYTVTHTMADGTKRDSIAGYVIPDDNPVYELIRKVNERRLEEMRENGNKEND</sequence>
<gene>
    <name evidence="1" type="ORF">Sp14A_07490</name>
</gene>
<evidence type="ECO:0000313" key="1">
    <source>
        <dbReference type="EMBL" id="AXJ12675.1"/>
    </source>
</evidence>